<dbReference type="InterPro" id="IPR040234">
    <property type="entry name" value="QC/QCL"/>
</dbReference>
<dbReference type="GO" id="GO:0016603">
    <property type="term" value="F:glutaminyl-peptide cyclotransferase activity"/>
    <property type="evidence" value="ECO:0007669"/>
    <property type="project" value="TreeGrafter"/>
</dbReference>
<evidence type="ECO:0000259" key="5">
    <source>
        <dbReference type="Pfam" id="PF04389"/>
    </source>
</evidence>
<dbReference type="EMBL" id="SJPY01000001">
    <property type="protein sequence ID" value="TWU45089.1"/>
    <property type="molecule type" value="Genomic_DNA"/>
</dbReference>
<name>A0A5C6ED06_9BACT</name>
<keyword evidence="4" id="KW-0812">Transmembrane</keyword>
<evidence type="ECO:0000256" key="3">
    <source>
        <dbReference type="SAM" id="MobiDB-lite"/>
    </source>
</evidence>
<sequence length="378" mass="42518">MFETATNYSANRPSKMIKQRKQKGSERRDTQTTKTSADAGIRKWLFRLNLLFGVVIVLFVAALVTRSFNRSSSNASGVPVESPTVGPIPSRYDADRAFGYLEQLCAIGRRPSGSEGMQEQQTLLTKFFEERDAVVSMQTFQIRHPEDGSNVEMANLIARWNPESEKRFLFCAHYDTLPFPEQDPVNPRGYFVGANDGASGTAALMELANQFKDLPANIGVDIVLFDGEEFVFDSSRDDFFLGSTFFAKKYAATEDVVPYRAGILLDMVGDKELKLYYEKNSLRYAREVARGVWSVAARLGVTAFTPRSRHEILDDHLPLNQIAKIPTIDIIDFDYPRPGFGAPRYWHTEQDVPANCSGKSMTAVVWVVHQWLLQEGAQ</sequence>
<gene>
    <name evidence="6" type="ORF">Q31b_02600</name>
</gene>
<accession>A0A5C6ED06</accession>
<dbReference type="Proteomes" id="UP000315471">
    <property type="component" value="Unassembled WGS sequence"/>
</dbReference>
<proteinExistence type="predicted"/>
<dbReference type="AlphaFoldDB" id="A0A5C6ED06"/>
<keyword evidence="7" id="KW-1185">Reference proteome</keyword>
<keyword evidence="1" id="KW-0808">Transferase</keyword>
<feature type="region of interest" description="Disordered" evidence="3">
    <location>
        <begin position="1"/>
        <end position="34"/>
    </location>
</feature>
<evidence type="ECO:0000313" key="7">
    <source>
        <dbReference type="Proteomes" id="UP000315471"/>
    </source>
</evidence>
<organism evidence="6 7">
    <name type="scientific">Novipirellula aureliae</name>
    <dbReference type="NCBI Taxonomy" id="2527966"/>
    <lineage>
        <taxon>Bacteria</taxon>
        <taxon>Pseudomonadati</taxon>
        <taxon>Planctomycetota</taxon>
        <taxon>Planctomycetia</taxon>
        <taxon>Pirellulales</taxon>
        <taxon>Pirellulaceae</taxon>
        <taxon>Novipirellula</taxon>
    </lineage>
</organism>
<feature type="domain" description="Peptidase M28" evidence="5">
    <location>
        <begin position="155"/>
        <end position="370"/>
    </location>
</feature>
<protein>
    <submittedName>
        <fullName evidence="6">Peptidase family M28</fullName>
    </submittedName>
</protein>
<dbReference type="SUPFAM" id="SSF53187">
    <property type="entry name" value="Zn-dependent exopeptidases"/>
    <property type="match status" value="1"/>
</dbReference>
<evidence type="ECO:0000256" key="4">
    <source>
        <dbReference type="SAM" id="Phobius"/>
    </source>
</evidence>
<evidence type="ECO:0000256" key="2">
    <source>
        <dbReference type="ARBA" id="ARBA00023315"/>
    </source>
</evidence>
<dbReference type="PANTHER" id="PTHR12283">
    <property type="entry name" value="GLUTAMINYL-PEPTIDE CYCLOTRANSFERASE"/>
    <property type="match status" value="1"/>
</dbReference>
<evidence type="ECO:0000256" key="1">
    <source>
        <dbReference type="ARBA" id="ARBA00022679"/>
    </source>
</evidence>
<reference evidence="6 7" key="1">
    <citation type="submission" date="2019-02" db="EMBL/GenBank/DDBJ databases">
        <title>Deep-cultivation of Planctomycetes and their phenomic and genomic characterization uncovers novel biology.</title>
        <authorList>
            <person name="Wiegand S."/>
            <person name="Jogler M."/>
            <person name="Boedeker C."/>
            <person name="Pinto D."/>
            <person name="Vollmers J."/>
            <person name="Rivas-Marin E."/>
            <person name="Kohn T."/>
            <person name="Peeters S.H."/>
            <person name="Heuer A."/>
            <person name="Rast P."/>
            <person name="Oberbeckmann S."/>
            <person name="Bunk B."/>
            <person name="Jeske O."/>
            <person name="Meyerdierks A."/>
            <person name="Storesund J.E."/>
            <person name="Kallscheuer N."/>
            <person name="Luecker S."/>
            <person name="Lage O.M."/>
            <person name="Pohl T."/>
            <person name="Merkel B.J."/>
            <person name="Hornburger P."/>
            <person name="Mueller R.-W."/>
            <person name="Bruemmer F."/>
            <person name="Labrenz M."/>
            <person name="Spormann A.M."/>
            <person name="Op Den Camp H."/>
            <person name="Overmann J."/>
            <person name="Amann R."/>
            <person name="Jetten M.S.M."/>
            <person name="Mascher T."/>
            <person name="Medema M.H."/>
            <person name="Devos D.P."/>
            <person name="Kaster A.-K."/>
            <person name="Ovreas L."/>
            <person name="Rohde M."/>
            <person name="Galperin M.Y."/>
            <person name="Jogler C."/>
        </authorList>
    </citation>
    <scope>NUCLEOTIDE SEQUENCE [LARGE SCALE GENOMIC DNA]</scope>
    <source>
        <strain evidence="6 7">Q31b</strain>
    </source>
</reference>
<keyword evidence="2" id="KW-0012">Acyltransferase</keyword>
<dbReference type="GO" id="GO:0008270">
    <property type="term" value="F:zinc ion binding"/>
    <property type="evidence" value="ECO:0007669"/>
    <property type="project" value="TreeGrafter"/>
</dbReference>
<dbReference type="InterPro" id="IPR007484">
    <property type="entry name" value="Peptidase_M28"/>
</dbReference>
<dbReference type="PANTHER" id="PTHR12283:SF6">
    <property type="entry name" value="GLUTAMINYL-PEPTIDE CYCLOTRANSFERASE-RELATED"/>
    <property type="match status" value="1"/>
</dbReference>
<keyword evidence="4" id="KW-0472">Membrane</keyword>
<feature type="transmembrane region" description="Helical" evidence="4">
    <location>
        <begin position="44"/>
        <end position="64"/>
    </location>
</feature>
<dbReference type="Pfam" id="PF04389">
    <property type="entry name" value="Peptidase_M28"/>
    <property type="match status" value="1"/>
</dbReference>
<evidence type="ECO:0000313" key="6">
    <source>
        <dbReference type="EMBL" id="TWU45089.1"/>
    </source>
</evidence>
<dbReference type="Gene3D" id="3.40.630.10">
    <property type="entry name" value="Zn peptidases"/>
    <property type="match status" value="1"/>
</dbReference>
<feature type="compositionally biased region" description="Polar residues" evidence="3">
    <location>
        <begin position="1"/>
        <end position="12"/>
    </location>
</feature>
<keyword evidence="4" id="KW-1133">Transmembrane helix</keyword>
<comment type="caution">
    <text evidence="6">The sequence shown here is derived from an EMBL/GenBank/DDBJ whole genome shotgun (WGS) entry which is preliminary data.</text>
</comment>